<dbReference type="EMBL" id="QKZK01000004">
    <property type="protein sequence ID" value="PZX19520.1"/>
    <property type="molecule type" value="Genomic_DNA"/>
</dbReference>
<dbReference type="GO" id="GO:0008902">
    <property type="term" value="F:hydroxymethylpyrimidine kinase activity"/>
    <property type="evidence" value="ECO:0007669"/>
    <property type="project" value="UniProtKB-EC"/>
</dbReference>
<dbReference type="Pfam" id="PF08543">
    <property type="entry name" value="Phos_pyr_kin"/>
    <property type="match status" value="1"/>
</dbReference>
<comment type="pathway">
    <text evidence="1">Cofactor biosynthesis; thiamine diphosphate biosynthesis.</text>
</comment>
<evidence type="ECO:0000313" key="4">
    <source>
        <dbReference type="EMBL" id="PZX19520.1"/>
    </source>
</evidence>
<dbReference type="GO" id="GO:0009228">
    <property type="term" value="P:thiamine biosynthetic process"/>
    <property type="evidence" value="ECO:0007669"/>
    <property type="project" value="InterPro"/>
</dbReference>
<dbReference type="GO" id="GO:0008972">
    <property type="term" value="F:phosphomethylpyrimidine kinase activity"/>
    <property type="evidence" value="ECO:0007669"/>
    <property type="project" value="InterPro"/>
</dbReference>
<dbReference type="PANTHER" id="PTHR20858:SF17">
    <property type="entry name" value="HYDROXYMETHYLPYRIMIDINE_PHOSPHOMETHYLPYRIMIDINE KINASE THI20-RELATED"/>
    <property type="match status" value="1"/>
</dbReference>
<dbReference type="RefSeq" id="WP_111444498.1">
    <property type="nucleotide sequence ID" value="NZ_QKZK01000004.1"/>
</dbReference>
<proteinExistence type="predicted"/>
<comment type="caution">
    <text evidence="4">The sequence shown here is derived from an EMBL/GenBank/DDBJ whole genome shotgun (WGS) entry which is preliminary data.</text>
</comment>
<dbReference type="InterPro" id="IPR029056">
    <property type="entry name" value="Ribokinase-like"/>
</dbReference>
<evidence type="ECO:0000256" key="1">
    <source>
        <dbReference type="ARBA" id="ARBA00004948"/>
    </source>
</evidence>
<reference evidence="4 5" key="1">
    <citation type="submission" date="2018-06" db="EMBL/GenBank/DDBJ databases">
        <title>Genomic Encyclopedia of Archaeal and Bacterial Type Strains, Phase II (KMG-II): from individual species to whole genera.</title>
        <authorList>
            <person name="Goeker M."/>
        </authorList>
    </citation>
    <scope>NUCLEOTIDE SEQUENCE [LARGE SCALE GENOMIC DNA]</scope>
    <source>
        <strain evidence="4 5">DSM 6779</strain>
    </source>
</reference>
<evidence type="ECO:0000256" key="2">
    <source>
        <dbReference type="ARBA" id="ARBA00012135"/>
    </source>
</evidence>
<dbReference type="SUPFAM" id="SSF53613">
    <property type="entry name" value="Ribokinase-like"/>
    <property type="match status" value="1"/>
</dbReference>
<dbReference type="OrthoDB" id="9810880at2"/>
<keyword evidence="5" id="KW-1185">Reference proteome</keyword>
<dbReference type="AlphaFoldDB" id="A0A2W7NI35"/>
<dbReference type="CDD" id="cd01169">
    <property type="entry name" value="HMPP_kinase"/>
    <property type="match status" value="1"/>
</dbReference>
<dbReference type="InterPro" id="IPR004399">
    <property type="entry name" value="HMP/HMP-P_kinase_dom"/>
</dbReference>
<protein>
    <recommendedName>
        <fullName evidence="2">hydroxymethylpyrimidine kinase</fullName>
        <ecNumber evidence="2">2.7.1.49</ecNumber>
    </recommendedName>
</protein>
<keyword evidence="4" id="KW-0808">Transferase</keyword>
<keyword evidence="4" id="KW-0418">Kinase</keyword>
<dbReference type="GO" id="GO:0005829">
    <property type="term" value="C:cytosol"/>
    <property type="evidence" value="ECO:0007669"/>
    <property type="project" value="TreeGrafter"/>
</dbReference>
<accession>A0A2W7NI35</accession>
<gene>
    <name evidence="4" type="ORF">LX69_00788</name>
</gene>
<organism evidence="4 5">
    <name type="scientific">Breznakibacter xylanolyticus</name>
    <dbReference type="NCBI Taxonomy" id="990"/>
    <lineage>
        <taxon>Bacteria</taxon>
        <taxon>Pseudomonadati</taxon>
        <taxon>Bacteroidota</taxon>
        <taxon>Bacteroidia</taxon>
        <taxon>Marinilabiliales</taxon>
        <taxon>Marinilabiliaceae</taxon>
        <taxon>Breznakibacter</taxon>
    </lineage>
</organism>
<feature type="domain" description="Pyridoxamine kinase/Phosphomethylpyrimidine kinase" evidence="3">
    <location>
        <begin position="15"/>
        <end position="252"/>
    </location>
</feature>
<name>A0A2W7NI35_9BACT</name>
<dbReference type="InterPro" id="IPR013749">
    <property type="entry name" value="PM/HMP-P_kinase-1"/>
</dbReference>
<evidence type="ECO:0000313" key="5">
    <source>
        <dbReference type="Proteomes" id="UP000249239"/>
    </source>
</evidence>
<sequence>MEPMRPVVISVGGWDPCAGAGLAADIKTFEMGGTTGMGICSAMTIQTHHRFHSLQWCDAAMISSQLRPLLETYPVKALKFGIMPDMETMLGVISELHSAHPKASVIWDPVLKASAGFTFHQQITESLLHELLKQVTLVTPNLPEAKILFGDQSSNTVALQQQIHKQGWGAILLKGGHAVNHANDLLVMSNDIVELPGKRFETNTAKHGSGCVLSAAITANLAKGLSLTDSCRMAKQYVEGFLQSAPQMLGYHSQIEL</sequence>
<dbReference type="EC" id="2.7.1.49" evidence="2"/>
<dbReference type="Gene3D" id="3.40.1190.20">
    <property type="match status" value="1"/>
</dbReference>
<dbReference type="Proteomes" id="UP000249239">
    <property type="component" value="Unassembled WGS sequence"/>
</dbReference>
<dbReference type="PANTHER" id="PTHR20858">
    <property type="entry name" value="PHOSPHOMETHYLPYRIMIDINE KINASE"/>
    <property type="match status" value="1"/>
</dbReference>
<evidence type="ECO:0000259" key="3">
    <source>
        <dbReference type="Pfam" id="PF08543"/>
    </source>
</evidence>